<feature type="region of interest" description="Disordered" evidence="1">
    <location>
        <begin position="414"/>
        <end position="450"/>
    </location>
</feature>
<protein>
    <submittedName>
        <fullName evidence="2">Uncharacterized protein</fullName>
    </submittedName>
</protein>
<feature type="region of interest" description="Disordered" evidence="1">
    <location>
        <begin position="899"/>
        <end position="998"/>
    </location>
</feature>
<feature type="compositionally biased region" description="Low complexity" evidence="1">
    <location>
        <begin position="33"/>
        <end position="43"/>
    </location>
</feature>
<evidence type="ECO:0000313" key="3">
    <source>
        <dbReference type="Proteomes" id="UP000243975"/>
    </source>
</evidence>
<feature type="region of interest" description="Disordered" evidence="1">
    <location>
        <begin position="691"/>
        <end position="736"/>
    </location>
</feature>
<feature type="region of interest" description="Disordered" evidence="1">
    <location>
        <begin position="543"/>
        <end position="578"/>
    </location>
</feature>
<feature type="region of interest" description="Disordered" evidence="1">
    <location>
        <begin position="786"/>
        <end position="876"/>
    </location>
</feature>
<accession>A0A103XSU4</accession>
<dbReference type="OMA" id="QCVERTE"/>
<feature type="compositionally biased region" description="Low complexity" evidence="1">
    <location>
        <begin position="863"/>
        <end position="876"/>
    </location>
</feature>
<feature type="region of interest" description="Disordered" evidence="1">
    <location>
        <begin position="357"/>
        <end position="400"/>
    </location>
</feature>
<name>A0A103XSU4_CYNCS</name>
<feature type="compositionally biased region" description="Basic and acidic residues" evidence="1">
    <location>
        <begin position="899"/>
        <end position="909"/>
    </location>
</feature>
<reference evidence="2 3" key="1">
    <citation type="journal article" date="2016" name="Sci. Rep.">
        <title>The genome sequence of the outbreeding globe artichoke constructed de novo incorporating a phase-aware low-pass sequencing strategy of F1 progeny.</title>
        <authorList>
            <person name="Scaglione D."/>
            <person name="Reyes-Chin-Wo S."/>
            <person name="Acquadro A."/>
            <person name="Froenicke L."/>
            <person name="Portis E."/>
            <person name="Beitel C."/>
            <person name="Tirone M."/>
            <person name="Mauro R."/>
            <person name="Lo Monaco A."/>
            <person name="Mauromicale G."/>
            <person name="Faccioli P."/>
            <person name="Cattivelli L."/>
            <person name="Rieseberg L."/>
            <person name="Michelmore R."/>
            <person name="Lanteri S."/>
        </authorList>
    </citation>
    <scope>NUCLEOTIDE SEQUENCE [LARGE SCALE GENOMIC DNA]</scope>
    <source>
        <strain evidence="2">2C</strain>
    </source>
</reference>
<dbReference type="STRING" id="59895.A0A103XSU4"/>
<feature type="compositionally biased region" description="Basic and acidic residues" evidence="1">
    <location>
        <begin position="414"/>
        <end position="439"/>
    </location>
</feature>
<feature type="compositionally biased region" description="Basic and acidic residues" evidence="1">
    <location>
        <begin position="919"/>
        <end position="932"/>
    </location>
</feature>
<feature type="compositionally biased region" description="Low complexity" evidence="1">
    <location>
        <begin position="566"/>
        <end position="577"/>
    </location>
</feature>
<dbReference type="Proteomes" id="UP000243975">
    <property type="component" value="Unassembled WGS sequence"/>
</dbReference>
<keyword evidence="3" id="KW-1185">Reference proteome</keyword>
<comment type="caution">
    <text evidence="2">The sequence shown here is derived from an EMBL/GenBank/DDBJ whole genome shotgun (WGS) entry which is preliminary data.</text>
</comment>
<organism evidence="2 3">
    <name type="scientific">Cynara cardunculus var. scolymus</name>
    <name type="common">Globe artichoke</name>
    <name type="synonym">Cynara scolymus</name>
    <dbReference type="NCBI Taxonomy" id="59895"/>
    <lineage>
        <taxon>Eukaryota</taxon>
        <taxon>Viridiplantae</taxon>
        <taxon>Streptophyta</taxon>
        <taxon>Embryophyta</taxon>
        <taxon>Tracheophyta</taxon>
        <taxon>Spermatophyta</taxon>
        <taxon>Magnoliopsida</taxon>
        <taxon>eudicotyledons</taxon>
        <taxon>Gunneridae</taxon>
        <taxon>Pentapetalae</taxon>
        <taxon>asterids</taxon>
        <taxon>campanulids</taxon>
        <taxon>Asterales</taxon>
        <taxon>Asteraceae</taxon>
        <taxon>Carduoideae</taxon>
        <taxon>Cardueae</taxon>
        <taxon>Carduinae</taxon>
        <taxon>Cynara</taxon>
    </lineage>
</organism>
<feature type="region of interest" description="Disordered" evidence="1">
    <location>
        <begin position="496"/>
        <end position="530"/>
    </location>
</feature>
<feature type="compositionally biased region" description="Basic residues" evidence="1">
    <location>
        <begin position="968"/>
        <end position="979"/>
    </location>
</feature>
<feature type="compositionally biased region" description="Polar residues" evidence="1">
    <location>
        <begin position="717"/>
        <end position="726"/>
    </location>
</feature>
<evidence type="ECO:0000313" key="2">
    <source>
        <dbReference type="EMBL" id="KVH96243.1"/>
    </source>
</evidence>
<feature type="region of interest" description="Disordered" evidence="1">
    <location>
        <begin position="21"/>
        <end position="44"/>
    </location>
</feature>
<dbReference type="EMBL" id="LEKV01004343">
    <property type="protein sequence ID" value="KVH96243.1"/>
    <property type="molecule type" value="Genomic_DNA"/>
</dbReference>
<evidence type="ECO:0000256" key="1">
    <source>
        <dbReference type="SAM" id="MobiDB-lite"/>
    </source>
</evidence>
<gene>
    <name evidence="2" type="ORF">Ccrd_001672</name>
</gene>
<proteinExistence type="predicted"/>
<feature type="compositionally biased region" description="Basic and acidic residues" evidence="1">
    <location>
        <begin position="388"/>
        <end position="398"/>
    </location>
</feature>
<dbReference type="AlphaFoldDB" id="A0A103XSU4"/>
<sequence>MGMEVEEDAIQDGQLYDIMARIDQEGQEDGAEKQQNQPQKKNNMVVETAFSVEDQTEVIIDQKVGGEWNGNGNGNGKEKGEIVGLRRSGRMKIVVDEEENLPCEQYKVGANEQYQPQNQCSFTWISRGEHIQGKGGCVKQRRSGSKQHVSEEPFQPCEQLEEGIKEKGHQRKQYNVVWIGRGVRKLEGAGKYLPESDEEVIELEDYVGEDAVMINCDAEVDEHVEQLKLKEEKGAINMEHNRPEENQQSDTVEKQFLDKEQLMSVIDDKVLPCEQHERVDTEVAEKLQLKHQRCNEVLPETLQVDDEVKEGQYLLMARSDEQEVGVIKEWIGKQKQGEGESMEQIGSQLQQNHLSGEQVDLQKQSKEENDCNFYTQGPPQRGSMEQDLLQKQDHRSGDEQNSVMMQCEVQVKDASVEKQHDDTVEEQIRPEEQPKKGTEEEQQNGGGTEQKMLEIQVQKVGKPLQDEEIKKGRVLTDEERDALVIQYEVQAGVENVEKTEAEEQHDCLTEEQVDTKEQSKEHDDVTEEPIHLQEKCIERTEEEIQSCGPDLLKNGEAESAEEQPQQEEQQTEVNQKEIGLVMDSEVQQDLRMNHGETEVGRAYVIQNESEERPNVAENHVLPQEHCMGGNKFQLHKQQQRDVMKQVHIEGEVEVAEDEHPEEQLNKVKEKDIVLMHGVSNCLQDLVMTQTEAEVEGDNEEHNKSEVYQGPLEKRETVTSQGQPQQEGQHKKLLQEESELMNNLTAVEQDFMMIESGSQLERTSADMIGSGSQLEMTSVEHNGVQEDDTVVGQVQPQKEVMEGTKEGQKGENEAGFEKNQSEECEDDVKVQRYQPQEQCVERTEERSQPCIQQTEASEKDAGQEENNAASNENVASSSSIIEVSGAFPCKSLGVAKVNLPDHKHQGEQRRPLRQGLRSSCKKEEATTKAKNQLERATPVRRSLRPRKTTSEATVVIENGPNRSKEQLKHSRRARPSKRKPGIAEAEQASKSQKTRRTDL</sequence>
<dbReference type="Gramene" id="KVH96243">
    <property type="protein sequence ID" value="KVH96243"/>
    <property type="gene ID" value="Ccrd_001672"/>
</dbReference>
<feature type="compositionally biased region" description="Basic and acidic residues" evidence="1">
    <location>
        <begin position="798"/>
        <end position="820"/>
    </location>
</feature>